<sequence>MNARKIVKNHYKNYIDFKTLKGRAKVRYEDESRGQTVTANIRIEKGKTIWLSVSFLGIVGAKALITPTQVQYYNKLEKNYFDGDFSLLTDLLGTELTYSQLEDMLMGQAIFDLKEEKLESSIFKRSYKLQPSQNIPLFDKLFFVNSQNFKMAEQRLRQGDKARELSILYPEYQKVKGKVLPKKIDIIARENTTHTKIAFEYRTVNFDEDISFPFKIPNGYKQIQIN</sequence>
<name>A0A6M0CM39_9FLAO</name>
<keyword evidence="2" id="KW-1185">Reference proteome</keyword>
<comment type="caution">
    <text evidence="1">The sequence shown here is derived from an EMBL/GenBank/DDBJ whole genome shotgun (WGS) entry which is preliminary data.</text>
</comment>
<evidence type="ECO:0000313" key="1">
    <source>
        <dbReference type="EMBL" id="NER19005.1"/>
    </source>
</evidence>
<dbReference type="Proteomes" id="UP000474296">
    <property type="component" value="Unassembled WGS sequence"/>
</dbReference>
<proteinExistence type="predicted"/>
<protein>
    <submittedName>
        <fullName evidence="1">DUF4292 domain-containing protein</fullName>
    </submittedName>
</protein>
<dbReference type="Pfam" id="PF14125">
    <property type="entry name" value="DUF4292"/>
    <property type="match status" value="1"/>
</dbReference>
<reference evidence="1 2" key="1">
    <citation type="submission" date="2020-01" db="EMBL/GenBank/DDBJ databases">
        <title>Spongiivirga citrea KCTC 32990T.</title>
        <authorList>
            <person name="Wang G."/>
        </authorList>
    </citation>
    <scope>NUCLEOTIDE SEQUENCE [LARGE SCALE GENOMIC DNA]</scope>
    <source>
        <strain evidence="1 2">KCTC 32990</strain>
    </source>
</reference>
<dbReference type="InterPro" id="IPR025634">
    <property type="entry name" value="DUF4292"/>
</dbReference>
<dbReference type="EMBL" id="JAABOQ010000008">
    <property type="protein sequence ID" value="NER19005.1"/>
    <property type="molecule type" value="Genomic_DNA"/>
</dbReference>
<gene>
    <name evidence="1" type="ORF">GWK10_17455</name>
</gene>
<dbReference type="Gene3D" id="2.50.20.10">
    <property type="entry name" value="Lipoprotein localisation LolA/LolB/LppX"/>
    <property type="match status" value="1"/>
</dbReference>
<dbReference type="RefSeq" id="WP_164033687.1">
    <property type="nucleotide sequence ID" value="NZ_JAABOQ010000008.1"/>
</dbReference>
<accession>A0A6M0CM39</accession>
<organism evidence="1 2">
    <name type="scientific">Spongiivirga citrea</name>
    <dbReference type="NCBI Taxonomy" id="1481457"/>
    <lineage>
        <taxon>Bacteria</taxon>
        <taxon>Pseudomonadati</taxon>
        <taxon>Bacteroidota</taxon>
        <taxon>Flavobacteriia</taxon>
        <taxon>Flavobacteriales</taxon>
        <taxon>Flavobacteriaceae</taxon>
        <taxon>Spongiivirga</taxon>
    </lineage>
</organism>
<evidence type="ECO:0000313" key="2">
    <source>
        <dbReference type="Proteomes" id="UP000474296"/>
    </source>
</evidence>
<dbReference type="AlphaFoldDB" id="A0A6M0CM39"/>